<evidence type="ECO:0000256" key="7">
    <source>
        <dbReference type="SAM" id="SignalP"/>
    </source>
</evidence>
<keyword evidence="7" id="KW-0732">Signal</keyword>
<evidence type="ECO:0000256" key="4">
    <source>
        <dbReference type="ARBA" id="ARBA00022989"/>
    </source>
</evidence>
<sequence>MAVIPVASSVGLQLLLQPATSGAIAQGACAGLGVLYPAYATFKAVETTKQDPVEANKQLSQWVTYWTIFGGVSVVEGLFSKKPPGYHHVKLLFLLWLQSSSYQGARRLYLNHARPFLLKHEHQADHLLGQIQNFMARPELAWMADHFHRFAAQVPGLEWLPWV</sequence>
<keyword evidence="3" id="KW-0812">Transmembrane</keyword>
<evidence type="ECO:0000256" key="2">
    <source>
        <dbReference type="ARBA" id="ARBA00008573"/>
    </source>
</evidence>
<keyword evidence="5" id="KW-0472">Membrane</keyword>
<keyword evidence="4" id="KW-1133">Transmembrane helix</keyword>
<evidence type="ECO:0000256" key="3">
    <source>
        <dbReference type="ARBA" id="ARBA00022692"/>
    </source>
</evidence>
<keyword evidence="9" id="KW-1185">Reference proteome</keyword>
<feature type="chain" id="PRO_5043912307" description="HVA22-like protein" evidence="7">
    <location>
        <begin position="22"/>
        <end position="163"/>
    </location>
</feature>
<evidence type="ECO:0000313" key="9">
    <source>
        <dbReference type="Proteomes" id="UP001465755"/>
    </source>
</evidence>
<dbReference type="PANTHER" id="PTHR12300:SF161">
    <property type="entry name" value="RECEPTOR EXPRESSION-ENHANCING PROTEIN"/>
    <property type="match status" value="1"/>
</dbReference>
<dbReference type="PANTHER" id="PTHR12300">
    <property type="entry name" value="HVA22-LIKE PROTEINS"/>
    <property type="match status" value="1"/>
</dbReference>
<evidence type="ECO:0000256" key="1">
    <source>
        <dbReference type="ARBA" id="ARBA00004141"/>
    </source>
</evidence>
<comment type="caution">
    <text evidence="8">The sequence shown here is derived from an EMBL/GenBank/DDBJ whole genome shotgun (WGS) entry which is preliminary data.</text>
</comment>
<comment type="subcellular location">
    <subcellularLocation>
        <location evidence="1 6">Membrane</location>
        <topology evidence="1 6">Multi-pass membrane protein</topology>
    </subcellularLocation>
</comment>
<evidence type="ECO:0000256" key="6">
    <source>
        <dbReference type="RuleBase" id="RU362006"/>
    </source>
</evidence>
<feature type="signal peptide" evidence="7">
    <location>
        <begin position="1"/>
        <end position="21"/>
    </location>
</feature>
<name>A0AAW1PFT5_9CHLO</name>
<organism evidence="8 9">
    <name type="scientific">Symbiochloris irregularis</name>
    <dbReference type="NCBI Taxonomy" id="706552"/>
    <lineage>
        <taxon>Eukaryota</taxon>
        <taxon>Viridiplantae</taxon>
        <taxon>Chlorophyta</taxon>
        <taxon>core chlorophytes</taxon>
        <taxon>Trebouxiophyceae</taxon>
        <taxon>Trebouxiales</taxon>
        <taxon>Trebouxiaceae</taxon>
        <taxon>Symbiochloris</taxon>
    </lineage>
</organism>
<evidence type="ECO:0000313" key="8">
    <source>
        <dbReference type="EMBL" id="KAK9807260.1"/>
    </source>
</evidence>
<comment type="similarity">
    <text evidence="2 6">Belongs to the DP1 family.</text>
</comment>
<dbReference type="Proteomes" id="UP001465755">
    <property type="component" value="Unassembled WGS sequence"/>
</dbReference>
<dbReference type="InterPro" id="IPR004345">
    <property type="entry name" value="TB2_DP1_HVA22"/>
</dbReference>
<gene>
    <name evidence="8" type="ORF">WJX73_004481</name>
</gene>
<dbReference type="GO" id="GO:0016020">
    <property type="term" value="C:membrane"/>
    <property type="evidence" value="ECO:0007669"/>
    <property type="project" value="UniProtKB-SubCell"/>
</dbReference>
<dbReference type="EMBL" id="JALJOQ010000032">
    <property type="protein sequence ID" value="KAK9807260.1"/>
    <property type="molecule type" value="Genomic_DNA"/>
</dbReference>
<accession>A0AAW1PFT5</accession>
<dbReference type="AlphaFoldDB" id="A0AAW1PFT5"/>
<dbReference type="Pfam" id="PF03134">
    <property type="entry name" value="TB2_DP1_HVA22"/>
    <property type="match status" value="1"/>
</dbReference>
<proteinExistence type="inferred from homology"/>
<reference evidence="8 9" key="1">
    <citation type="journal article" date="2024" name="Nat. Commun.">
        <title>Phylogenomics reveals the evolutionary origins of lichenization in chlorophyte algae.</title>
        <authorList>
            <person name="Puginier C."/>
            <person name="Libourel C."/>
            <person name="Otte J."/>
            <person name="Skaloud P."/>
            <person name="Haon M."/>
            <person name="Grisel S."/>
            <person name="Petersen M."/>
            <person name="Berrin J.G."/>
            <person name="Delaux P.M."/>
            <person name="Dal Grande F."/>
            <person name="Keller J."/>
        </authorList>
    </citation>
    <scope>NUCLEOTIDE SEQUENCE [LARGE SCALE GENOMIC DNA]</scope>
    <source>
        <strain evidence="8 9">SAG 2036</strain>
    </source>
</reference>
<protein>
    <recommendedName>
        <fullName evidence="6">HVA22-like protein</fullName>
    </recommendedName>
</protein>
<evidence type="ECO:0000256" key="5">
    <source>
        <dbReference type="ARBA" id="ARBA00023136"/>
    </source>
</evidence>